<gene>
    <name evidence="1" type="ORF">NC653_036415</name>
</gene>
<evidence type="ECO:0000313" key="2">
    <source>
        <dbReference type="Proteomes" id="UP001164929"/>
    </source>
</evidence>
<reference evidence="1 2" key="1">
    <citation type="journal article" date="2023" name="Mol. Ecol. Resour.">
        <title>Chromosome-level genome assembly of a triploid poplar Populus alba 'Berolinensis'.</title>
        <authorList>
            <person name="Chen S."/>
            <person name="Yu Y."/>
            <person name="Wang X."/>
            <person name="Wang S."/>
            <person name="Zhang T."/>
            <person name="Zhou Y."/>
            <person name="He R."/>
            <person name="Meng N."/>
            <person name="Wang Y."/>
            <person name="Liu W."/>
            <person name="Liu Z."/>
            <person name="Liu J."/>
            <person name="Guo Q."/>
            <person name="Huang H."/>
            <person name="Sederoff R.R."/>
            <person name="Wang G."/>
            <person name="Qu G."/>
            <person name="Chen S."/>
        </authorList>
    </citation>
    <scope>NUCLEOTIDE SEQUENCE [LARGE SCALE GENOMIC DNA]</scope>
    <source>
        <strain evidence="1">SC-2020</strain>
    </source>
</reference>
<sequence length="103" mass="12025">MLSSQELGTFVNLRVVLNITMASHESIKFSFNLFGCELEKWTKRVQSLGYNYAFSSLQAKRPSEQNALRRLKALDYIKKQTQNPLYRIIFSHKMTEKTYLGVE</sequence>
<dbReference type="AlphaFoldDB" id="A0AAD6PVQ9"/>
<dbReference type="EMBL" id="JAQIZT010000016">
    <property type="protein sequence ID" value="KAJ6968435.1"/>
    <property type="molecule type" value="Genomic_DNA"/>
</dbReference>
<evidence type="ECO:0000313" key="1">
    <source>
        <dbReference type="EMBL" id="KAJ6968435.1"/>
    </source>
</evidence>
<proteinExistence type="predicted"/>
<name>A0AAD6PVQ9_9ROSI</name>
<keyword evidence="2" id="KW-1185">Reference proteome</keyword>
<protein>
    <submittedName>
        <fullName evidence="1">Uncharacterized protein</fullName>
    </submittedName>
</protein>
<comment type="caution">
    <text evidence="1">The sequence shown here is derived from an EMBL/GenBank/DDBJ whole genome shotgun (WGS) entry which is preliminary data.</text>
</comment>
<accession>A0AAD6PVQ9</accession>
<organism evidence="1 2">
    <name type="scientific">Populus alba x Populus x berolinensis</name>
    <dbReference type="NCBI Taxonomy" id="444605"/>
    <lineage>
        <taxon>Eukaryota</taxon>
        <taxon>Viridiplantae</taxon>
        <taxon>Streptophyta</taxon>
        <taxon>Embryophyta</taxon>
        <taxon>Tracheophyta</taxon>
        <taxon>Spermatophyta</taxon>
        <taxon>Magnoliopsida</taxon>
        <taxon>eudicotyledons</taxon>
        <taxon>Gunneridae</taxon>
        <taxon>Pentapetalae</taxon>
        <taxon>rosids</taxon>
        <taxon>fabids</taxon>
        <taxon>Malpighiales</taxon>
        <taxon>Salicaceae</taxon>
        <taxon>Saliceae</taxon>
        <taxon>Populus</taxon>
    </lineage>
</organism>
<dbReference type="Proteomes" id="UP001164929">
    <property type="component" value="Chromosome 16"/>
</dbReference>